<dbReference type="AlphaFoldDB" id="A0A4R1HQ70"/>
<evidence type="ECO:0000256" key="1">
    <source>
        <dbReference type="ARBA" id="ARBA00004651"/>
    </source>
</evidence>
<evidence type="ECO:0000256" key="7">
    <source>
        <dbReference type="RuleBase" id="RU363032"/>
    </source>
</evidence>
<evidence type="ECO:0000256" key="2">
    <source>
        <dbReference type="ARBA" id="ARBA00022448"/>
    </source>
</evidence>
<keyword evidence="5 7" id="KW-1133">Transmembrane helix</keyword>
<keyword evidence="2 7" id="KW-0813">Transport</keyword>
<evidence type="ECO:0000256" key="3">
    <source>
        <dbReference type="ARBA" id="ARBA00022475"/>
    </source>
</evidence>
<dbReference type="PANTHER" id="PTHR43163">
    <property type="entry name" value="DIPEPTIDE TRANSPORT SYSTEM PERMEASE PROTEIN DPPB-RELATED"/>
    <property type="match status" value="1"/>
</dbReference>
<evidence type="ECO:0000259" key="8">
    <source>
        <dbReference type="PROSITE" id="PS50928"/>
    </source>
</evidence>
<keyword evidence="4 7" id="KW-0812">Transmembrane</keyword>
<dbReference type="CDD" id="cd06261">
    <property type="entry name" value="TM_PBP2"/>
    <property type="match status" value="1"/>
</dbReference>
<dbReference type="PANTHER" id="PTHR43163:SF3">
    <property type="entry name" value="PEPTIDE ABC TRANSPORTER PERMEASE PROTEIN"/>
    <property type="match status" value="1"/>
</dbReference>
<dbReference type="SUPFAM" id="SSF161098">
    <property type="entry name" value="MetI-like"/>
    <property type="match status" value="1"/>
</dbReference>
<comment type="similarity">
    <text evidence="7">Belongs to the binding-protein-dependent transport system permease family.</text>
</comment>
<dbReference type="GO" id="GO:0005886">
    <property type="term" value="C:plasma membrane"/>
    <property type="evidence" value="ECO:0007669"/>
    <property type="project" value="UniProtKB-SubCell"/>
</dbReference>
<dbReference type="PROSITE" id="PS50928">
    <property type="entry name" value="ABC_TM1"/>
    <property type="match status" value="1"/>
</dbReference>
<dbReference type="Pfam" id="PF19300">
    <property type="entry name" value="BPD_transp_1_N"/>
    <property type="match status" value="1"/>
</dbReference>
<proteinExistence type="inferred from homology"/>
<dbReference type="GO" id="GO:0055085">
    <property type="term" value="P:transmembrane transport"/>
    <property type="evidence" value="ECO:0007669"/>
    <property type="project" value="InterPro"/>
</dbReference>
<sequence length="315" mass="32215">MIRHAAGPTVARLAVALAQFAAVSVIVFLLTSSLPGDAAEIVLGRDATAEQIATLRAQLGLDRPLTERFVSWLGGLVQGDLGTSLVTGRPVVDEVGDRLGVTALLTVVSLAVLVPLALAAGTVAGRRPGSTVDRGLTGLLVGLQAVPEFALGLVLVGVFALQLAWLPATAAGGAFLGPAVLVLPVVVLVANQLGRLARQIRVGVVATDTAEHVVHLRRLGLPERTVLLRHVLPGAALPSIQQLARIVDSLLGGVVVVEALFALPGVGSGFVEAVGARDLPVVQGYALLYAATTIGVNLVADLVSARLTPQRAVLA</sequence>
<evidence type="ECO:0000256" key="6">
    <source>
        <dbReference type="ARBA" id="ARBA00023136"/>
    </source>
</evidence>
<feature type="transmembrane region" description="Helical" evidence="7">
    <location>
        <begin position="250"/>
        <end position="270"/>
    </location>
</feature>
<organism evidence="9 10">
    <name type="scientific">Pseudonocardia endophytica</name>
    <dbReference type="NCBI Taxonomy" id="401976"/>
    <lineage>
        <taxon>Bacteria</taxon>
        <taxon>Bacillati</taxon>
        <taxon>Actinomycetota</taxon>
        <taxon>Actinomycetes</taxon>
        <taxon>Pseudonocardiales</taxon>
        <taxon>Pseudonocardiaceae</taxon>
        <taxon>Pseudonocardia</taxon>
    </lineage>
</organism>
<accession>A0A4R1HQ70</accession>
<dbReference type="InterPro" id="IPR045621">
    <property type="entry name" value="BPD_transp_1_N"/>
</dbReference>
<protein>
    <submittedName>
        <fullName evidence="9">Peptide/nickel transport system permease protein</fullName>
    </submittedName>
</protein>
<name>A0A4R1HQ70_PSEEN</name>
<dbReference type="Proteomes" id="UP000295560">
    <property type="component" value="Unassembled WGS sequence"/>
</dbReference>
<dbReference type="EMBL" id="SMFZ01000002">
    <property type="protein sequence ID" value="TCK22845.1"/>
    <property type="molecule type" value="Genomic_DNA"/>
</dbReference>
<feature type="domain" description="ABC transmembrane type-1" evidence="8">
    <location>
        <begin position="99"/>
        <end position="300"/>
    </location>
</feature>
<feature type="transmembrane region" description="Helical" evidence="7">
    <location>
        <begin position="136"/>
        <end position="165"/>
    </location>
</feature>
<keyword evidence="10" id="KW-1185">Reference proteome</keyword>
<dbReference type="Gene3D" id="1.10.3720.10">
    <property type="entry name" value="MetI-like"/>
    <property type="match status" value="1"/>
</dbReference>
<keyword evidence="6 7" id="KW-0472">Membrane</keyword>
<gene>
    <name evidence="9" type="ORF">EV378_6856</name>
</gene>
<comment type="caution">
    <text evidence="9">The sequence shown here is derived from an EMBL/GenBank/DDBJ whole genome shotgun (WGS) entry which is preliminary data.</text>
</comment>
<dbReference type="InterPro" id="IPR000515">
    <property type="entry name" value="MetI-like"/>
</dbReference>
<evidence type="ECO:0000256" key="4">
    <source>
        <dbReference type="ARBA" id="ARBA00022692"/>
    </source>
</evidence>
<feature type="transmembrane region" description="Helical" evidence="7">
    <location>
        <begin position="171"/>
        <end position="191"/>
    </location>
</feature>
<dbReference type="Pfam" id="PF00528">
    <property type="entry name" value="BPD_transp_1"/>
    <property type="match status" value="1"/>
</dbReference>
<evidence type="ECO:0000313" key="10">
    <source>
        <dbReference type="Proteomes" id="UP000295560"/>
    </source>
</evidence>
<feature type="transmembrane region" description="Helical" evidence="7">
    <location>
        <begin position="99"/>
        <end position="124"/>
    </location>
</feature>
<evidence type="ECO:0000256" key="5">
    <source>
        <dbReference type="ARBA" id="ARBA00022989"/>
    </source>
</evidence>
<evidence type="ECO:0000313" key="9">
    <source>
        <dbReference type="EMBL" id="TCK22845.1"/>
    </source>
</evidence>
<dbReference type="InterPro" id="IPR035906">
    <property type="entry name" value="MetI-like_sf"/>
</dbReference>
<comment type="subcellular location">
    <subcellularLocation>
        <location evidence="1 7">Cell membrane</location>
        <topology evidence="1 7">Multi-pass membrane protein</topology>
    </subcellularLocation>
</comment>
<feature type="transmembrane region" description="Helical" evidence="7">
    <location>
        <begin position="12"/>
        <end position="30"/>
    </location>
</feature>
<feature type="transmembrane region" description="Helical" evidence="7">
    <location>
        <begin position="282"/>
        <end position="303"/>
    </location>
</feature>
<dbReference type="RefSeq" id="WP_243653899.1">
    <property type="nucleotide sequence ID" value="NZ_SMFZ01000002.1"/>
</dbReference>
<keyword evidence="3" id="KW-1003">Cell membrane</keyword>
<reference evidence="9 10" key="1">
    <citation type="submission" date="2019-03" db="EMBL/GenBank/DDBJ databases">
        <title>Sequencing the genomes of 1000 actinobacteria strains.</title>
        <authorList>
            <person name="Klenk H.-P."/>
        </authorList>
    </citation>
    <scope>NUCLEOTIDE SEQUENCE [LARGE SCALE GENOMIC DNA]</scope>
    <source>
        <strain evidence="9 10">DSM 44969</strain>
    </source>
</reference>